<sequence>MEALRNLGAAFAHRQLLNYRRDDTLVVNDPYLRQRVEITAYGHWYRWTGPDGTPQHSDIHAPGPTVDRIIDQYAGLHLGTGAT</sequence>
<gene>
    <name evidence="1" type="ORF">HNR10_000966</name>
</gene>
<keyword evidence="2" id="KW-1185">Reference proteome</keyword>
<evidence type="ECO:0000313" key="1">
    <source>
        <dbReference type="EMBL" id="NYJ33085.1"/>
    </source>
</evidence>
<organism evidence="1 2">
    <name type="scientific">Nocardiopsis aegyptia</name>
    <dbReference type="NCBI Taxonomy" id="220378"/>
    <lineage>
        <taxon>Bacteria</taxon>
        <taxon>Bacillati</taxon>
        <taxon>Actinomycetota</taxon>
        <taxon>Actinomycetes</taxon>
        <taxon>Streptosporangiales</taxon>
        <taxon>Nocardiopsidaceae</taxon>
        <taxon>Nocardiopsis</taxon>
    </lineage>
</organism>
<dbReference type="EMBL" id="JACCFS010000001">
    <property type="protein sequence ID" value="NYJ33085.1"/>
    <property type="molecule type" value="Genomic_DNA"/>
</dbReference>
<dbReference type="AlphaFoldDB" id="A0A7Z0EKS3"/>
<accession>A0A7Z0EKS3</accession>
<evidence type="ECO:0000313" key="2">
    <source>
        <dbReference type="Proteomes" id="UP000572051"/>
    </source>
</evidence>
<reference evidence="1 2" key="1">
    <citation type="submission" date="2020-07" db="EMBL/GenBank/DDBJ databases">
        <title>Sequencing the genomes of 1000 actinobacteria strains.</title>
        <authorList>
            <person name="Klenk H.-P."/>
        </authorList>
    </citation>
    <scope>NUCLEOTIDE SEQUENCE [LARGE SCALE GENOMIC DNA]</scope>
    <source>
        <strain evidence="1 2">DSM 44442</strain>
    </source>
</reference>
<protein>
    <submittedName>
        <fullName evidence="1">Uncharacterized protein</fullName>
    </submittedName>
</protein>
<comment type="caution">
    <text evidence="1">The sequence shown here is derived from an EMBL/GenBank/DDBJ whole genome shotgun (WGS) entry which is preliminary data.</text>
</comment>
<name>A0A7Z0EKS3_9ACTN</name>
<proteinExistence type="predicted"/>
<dbReference type="Proteomes" id="UP000572051">
    <property type="component" value="Unassembled WGS sequence"/>
</dbReference>
<dbReference type="RefSeq" id="WP_179821120.1">
    <property type="nucleotide sequence ID" value="NZ_JACCFS010000001.1"/>
</dbReference>